<accession>A0A2S6N848</accession>
<gene>
    <name evidence="3" type="ORF">CCS01_18660</name>
</gene>
<dbReference type="OrthoDB" id="7245165at2"/>
<dbReference type="NCBIfam" id="TIGR02713">
    <property type="entry name" value="allophanate_hyd"/>
    <property type="match status" value="1"/>
</dbReference>
<dbReference type="InterPro" id="IPR000120">
    <property type="entry name" value="Amidase"/>
</dbReference>
<dbReference type="Proteomes" id="UP000239724">
    <property type="component" value="Unassembled WGS sequence"/>
</dbReference>
<dbReference type="PANTHER" id="PTHR11895:SF169">
    <property type="entry name" value="GLUTAMYL-TRNA(GLN) AMIDOTRANSFERASE"/>
    <property type="match status" value="1"/>
</dbReference>
<name>A0A2S6N848_RHOGL</name>
<dbReference type="Gene3D" id="3.90.1300.10">
    <property type="entry name" value="Amidase signature (AS) domain"/>
    <property type="match status" value="1"/>
</dbReference>
<feature type="domain" description="Amidase" evidence="1">
    <location>
        <begin position="18"/>
        <end position="411"/>
    </location>
</feature>
<evidence type="ECO:0000259" key="2">
    <source>
        <dbReference type="Pfam" id="PF21986"/>
    </source>
</evidence>
<keyword evidence="3" id="KW-0378">Hydrolase</keyword>
<reference evidence="3 4" key="1">
    <citation type="journal article" date="2018" name="Arch. Microbiol.">
        <title>New insights into the metabolic potential of the phototrophic purple bacterium Rhodopila globiformis DSM 161(T) from its draft genome sequence and evidence for a vanadium-dependent nitrogenase.</title>
        <authorList>
            <person name="Imhoff J.F."/>
            <person name="Rahn T."/>
            <person name="Kunzel S."/>
            <person name="Neulinger S.C."/>
        </authorList>
    </citation>
    <scope>NUCLEOTIDE SEQUENCE [LARGE SCALE GENOMIC DNA]</scope>
    <source>
        <strain evidence="3 4">DSM 161</strain>
    </source>
</reference>
<dbReference type="RefSeq" id="WP_104520331.1">
    <property type="nucleotide sequence ID" value="NZ_NHRY01000205.1"/>
</dbReference>
<dbReference type="Gene3D" id="1.20.58.1700">
    <property type="match status" value="1"/>
</dbReference>
<dbReference type="InterPro" id="IPR053844">
    <property type="entry name" value="AH_C"/>
</dbReference>
<dbReference type="NCBIfam" id="NF006043">
    <property type="entry name" value="PRK08186.1"/>
    <property type="match status" value="1"/>
</dbReference>
<proteinExistence type="predicted"/>
<evidence type="ECO:0000313" key="4">
    <source>
        <dbReference type="Proteomes" id="UP000239724"/>
    </source>
</evidence>
<dbReference type="EMBL" id="NHRY01000205">
    <property type="protein sequence ID" value="PPQ30784.1"/>
    <property type="molecule type" value="Genomic_DNA"/>
</dbReference>
<dbReference type="Gene3D" id="3.10.490.10">
    <property type="entry name" value="Gamma-glutamyl cyclotransferase-like"/>
    <property type="match status" value="1"/>
</dbReference>
<dbReference type="AlphaFoldDB" id="A0A2S6N848"/>
<dbReference type="PANTHER" id="PTHR11895">
    <property type="entry name" value="TRANSAMIDASE"/>
    <property type="match status" value="1"/>
</dbReference>
<feature type="domain" description="Allophanate hydrolase C-terminal" evidence="2">
    <location>
        <begin position="448"/>
        <end position="563"/>
    </location>
</feature>
<sequence length="570" mass="59112">MTPMQHAEAALAADAAHADAAIWIHRQPDAAILDRARTLEAEGPRGRPLWGIPFVVKDNIDVAGVPTTAGCPGYAYTPAVDAPAVRRLLEAGALFIGKTNLDQFATGLVGTRSPYGVPRNVFDPELVPGGSSSGSACAVAAGIVRFALGTDTAGSGRVPAAFGGIVGLKPTVGSISATGLVPACRSVDTISVFARSVDEALAVQRVIAGFDGQDPYARRPPYPHLRRSAALPAPRVAMADVAPLCEPAVAAAYRQACGFLNAAPIDISLFLESARLLYEGPWVAERTAALRDVLGRRPDVLHPTTRTILESGLDRRTVDAFDAFHTLRQARREAEHLFARHDALLLPTAPFCPSLAEVVADPLGPNRRLGTFTNFANLCDMAGYAVPIGFAPDGTPVGGMLLGPAWSEGRLAPLADALHRRFAATVGATGHPLPPPPPPDTLAADETALFCIGAHMSGLPLNGQVTGLGGRFLRQATTEPAYRLFALGNRPGLLRASGGGAVAGEVWALPTAAIGTLLAQVPPPLGFGTVALADGPCLGFLAESAGVADAPDVTRFGGWRAWLGTQAEGS</sequence>
<evidence type="ECO:0000313" key="3">
    <source>
        <dbReference type="EMBL" id="PPQ30784.1"/>
    </source>
</evidence>
<protein>
    <submittedName>
        <fullName evidence="3">Allophanate hydrolase</fullName>
    </submittedName>
</protein>
<dbReference type="InterPro" id="IPR023631">
    <property type="entry name" value="Amidase_dom"/>
</dbReference>
<dbReference type="InterPro" id="IPR036928">
    <property type="entry name" value="AS_sf"/>
</dbReference>
<dbReference type="Pfam" id="PF21986">
    <property type="entry name" value="AH_C"/>
    <property type="match status" value="1"/>
</dbReference>
<dbReference type="Pfam" id="PF01425">
    <property type="entry name" value="Amidase"/>
    <property type="match status" value="1"/>
</dbReference>
<dbReference type="GO" id="GO:0016787">
    <property type="term" value="F:hydrolase activity"/>
    <property type="evidence" value="ECO:0007669"/>
    <property type="project" value="UniProtKB-KW"/>
</dbReference>
<keyword evidence="4" id="KW-1185">Reference proteome</keyword>
<dbReference type="SUPFAM" id="SSF75304">
    <property type="entry name" value="Amidase signature (AS) enzymes"/>
    <property type="match status" value="1"/>
</dbReference>
<organism evidence="3 4">
    <name type="scientific">Rhodopila globiformis</name>
    <name type="common">Rhodopseudomonas globiformis</name>
    <dbReference type="NCBI Taxonomy" id="1071"/>
    <lineage>
        <taxon>Bacteria</taxon>
        <taxon>Pseudomonadati</taxon>
        <taxon>Pseudomonadota</taxon>
        <taxon>Alphaproteobacteria</taxon>
        <taxon>Acetobacterales</taxon>
        <taxon>Acetobacteraceae</taxon>
        <taxon>Rhodopila</taxon>
    </lineage>
</organism>
<dbReference type="InterPro" id="IPR014085">
    <property type="entry name" value="Allophanate_hydrolase"/>
</dbReference>
<comment type="caution">
    <text evidence="3">The sequence shown here is derived from an EMBL/GenBank/DDBJ whole genome shotgun (WGS) entry which is preliminary data.</text>
</comment>
<evidence type="ECO:0000259" key="1">
    <source>
        <dbReference type="Pfam" id="PF01425"/>
    </source>
</evidence>